<evidence type="ECO:0008006" key="3">
    <source>
        <dbReference type="Google" id="ProtNLM"/>
    </source>
</evidence>
<accession>A0A4R8S6U4</accession>
<evidence type="ECO:0000313" key="1">
    <source>
        <dbReference type="EMBL" id="TDZ87411.1"/>
    </source>
</evidence>
<protein>
    <recommendedName>
        <fullName evidence="3">IrrE N-terminal-like domain-containing protein</fullName>
    </recommendedName>
</protein>
<comment type="caution">
    <text evidence="1">The sequence shown here is derived from an EMBL/GenBank/DDBJ whole genome shotgun (WGS) entry which is preliminary data.</text>
</comment>
<dbReference type="EMBL" id="PECH01000001">
    <property type="protein sequence ID" value="TDZ87411.1"/>
    <property type="molecule type" value="Genomic_DNA"/>
</dbReference>
<organism evidence="1 2">
    <name type="scientific">Mycobacteroides salmoniphilum</name>
    <dbReference type="NCBI Taxonomy" id="404941"/>
    <lineage>
        <taxon>Bacteria</taxon>
        <taxon>Bacillati</taxon>
        <taxon>Actinomycetota</taxon>
        <taxon>Actinomycetes</taxon>
        <taxon>Mycobacteriales</taxon>
        <taxon>Mycobacteriaceae</taxon>
        <taxon>Mycobacteroides</taxon>
    </lineage>
</organism>
<sequence>MELDGRLQLLLWVQRRAARLILMWFAGRGAGRHDLVVAAVDQVLATVTGRQGSLVDVTHSWAQANGRVVDIEDAPLAAGVFGQWISFPDRDLVQVGHGVVGRDRTIAHELGHMVLGHRGLPVAEFAAEHVRTVPPELVARMLQRSCGADELTHGDDRWPQDELAAERFAGLLIRRMRAGRGAGTRWSPYVDDALG</sequence>
<name>A0A4R8S6U4_9MYCO</name>
<dbReference type="AlphaFoldDB" id="A0A4R8S6U4"/>
<proteinExistence type="predicted"/>
<reference evidence="1 2" key="1">
    <citation type="journal article" date="2019" name="Sci. Rep.">
        <title>Extended insight into the Mycobacterium chelonae-abscessus complex through whole genome sequencing of Mycobacterium salmoniphilum outbreak and Mycobacterium salmoniphilum-like strains.</title>
        <authorList>
            <person name="Behra P.R.K."/>
            <person name="Das S."/>
            <person name="Pettersson B.M.F."/>
            <person name="Shirreff L."/>
            <person name="DuCote T."/>
            <person name="Jacobsson K.G."/>
            <person name="Ennis D.G."/>
            <person name="Kirsebom L.A."/>
        </authorList>
    </citation>
    <scope>NUCLEOTIDE SEQUENCE [LARGE SCALE GENOMIC DNA]</scope>
    <source>
        <strain evidence="1 2">DE 4585</strain>
    </source>
</reference>
<evidence type="ECO:0000313" key="2">
    <source>
        <dbReference type="Proteomes" id="UP000295117"/>
    </source>
</evidence>
<dbReference type="Proteomes" id="UP000295117">
    <property type="component" value="Unassembled WGS sequence"/>
</dbReference>
<gene>
    <name evidence="1" type="ORF">DE4585_00405</name>
</gene>